<dbReference type="Pfam" id="PF13855">
    <property type="entry name" value="LRR_8"/>
    <property type="match status" value="2"/>
</dbReference>
<dbReference type="SUPFAM" id="SSF52058">
    <property type="entry name" value="L domain-like"/>
    <property type="match status" value="1"/>
</dbReference>
<dbReference type="InterPro" id="IPR003591">
    <property type="entry name" value="Leu-rich_rpt_typical-subtyp"/>
</dbReference>
<dbReference type="GeneID" id="112932058"/>
<dbReference type="AlphaFoldDB" id="A0A3Q7TZE0"/>
<dbReference type="SMART" id="SM00364">
    <property type="entry name" value="LRR_BAC"/>
    <property type="match status" value="7"/>
</dbReference>
<dbReference type="RefSeq" id="XP_025870701.1">
    <property type="nucleotide sequence ID" value="XM_026014916.1"/>
</dbReference>
<dbReference type="GO" id="GO:0005737">
    <property type="term" value="C:cytoplasm"/>
    <property type="evidence" value="ECO:0007669"/>
    <property type="project" value="TreeGrafter"/>
</dbReference>
<dbReference type="InterPro" id="IPR001611">
    <property type="entry name" value="Leu-rich_rpt"/>
</dbReference>
<evidence type="ECO:0000256" key="2">
    <source>
        <dbReference type="ARBA" id="ARBA00022737"/>
    </source>
</evidence>
<name>A0A3Q7TZE0_VULVU</name>
<evidence type="ECO:0000313" key="4">
    <source>
        <dbReference type="RefSeq" id="XP_025870701.1"/>
    </source>
</evidence>
<keyword evidence="2" id="KW-0677">Repeat</keyword>
<accession>A0A3Q7TZE0</accession>
<keyword evidence="1" id="KW-0433">Leucine-rich repeat</keyword>
<dbReference type="PANTHER" id="PTHR48051:SF1">
    <property type="entry name" value="RAS SUPPRESSOR PROTEIN 1"/>
    <property type="match status" value="1"/>
</dbReference>
<reference key="1">
    <citation type="submission" date="2019-01" db="UniProtKB">
        <authorList>
            <consortium name="RefSeq"/>
        </authorList>
    </citation>
    <scope>IDENTIFICATION</scope>
</reference>
<dbReference type="STRING" id="9627.ENSVVUP00000003055"/>
<keyword evidence="3" id="KW-1185">Reference proteome</keyword>
<evidence type="ECO:0000313" key="3">
    <source>
        <dbReference type="Proteomes" id="UP001652641"/>
    </source>
</evidence>
<organism evidence="3 4">
    <name type="scientific">Vulpes vulpes</name>
    <name type="common">Red fox</name>
    <dbReference type="NCBI Taxonomy" id="9627"/>
    <lineage>
        <taxon>Eukaryota</taxon>
        <taxon>Metazoa</taxon>
        <taxon>Chordata</taxon>
        <taxon>Craniata</taxon>
        <taxon>Vertebrata</taxon>
        <taxon>Euteleostomi</taxon>
        <taxon>Mammalia</taxon>
        <taxon>Eutheria</taxon>
        <taxon>Laurasiatheria</taxon>
        <taxon>Carnivora</taxon>
        <taxon>Caniformia</taxon>
        <taxon>Canidae</taxon>
        <taxon>Vulpes</taxon>
    </lineage>
</organism>
<sequence>MTERLLVRALKGGKDTKIVTLNGKEITKMPSALSKLPGLKTLDLQNNQIRKVCPEISTLTQLTALNLGNNLLEEIPEEMKYLTSLKKLHLFGNKICKFAPGVCGGLQHLILLNLNNNRLTWIPQEVSRLKSLVILSINHNQLASIPKELCFLENLSELQLSYNRLLSLPEEIKFLKKLQKLVLIRNNIEVLPEGLRDLQNLRILDIAGNIIQILPSGFQNLKLREFYCEGNPLFLKKPVNAIQQEDAWSLQEITSRFIMNELEGKSPFIMQAIQRHPQVRNIISQRRKCAICGKYFLTIWLECVEFVPPPKNWKISRNLKLVPLRILICSYKCFNKRGPNLFGIAQV</sequence>
<gene>
    <name evidence="4" type="primary">LRRC69</name>
</gene>
<protein>
    <submittedName>
        <fullName evidence="4">Leucine-rich repeat-containing protein 69 isoform X1</fullName>
    </submittedName>
</protein>
<dbReference type="KEGG" id="vvp:112932058"/>
<dbReference type="CTD" id="100130742"/>
<evidence type="ECO:0000256" key="1">
    <source>
        <dbReference type="ARBA" id="ARBA00022614"/>
    </source>
</evidence>
<dbReference type="PANTHER" id="PTHR48051">
    <property type="match status" value="1"/>
</dbReference>
<dbReference type="SMART" id="SM00365">
    <property type="entry name" value="LRR_SD22"/>
    <property type="match status" value="4"/>
</dbReference>
<dbReference type="InterPro" id="IPR032675">
    <property type="entry name" value="LRR_dom_sf"/>
</dbReference>
<reference evidence="4" key="2">
    <citation type="submission" date="2025-08" db="UniProtKB">
        <authorList>
            <consortium name="RefSeq"/>
        </authorList>
    </citation>
    <scope>IDENTIFICATION</scope>
    <source>
        <tissue evidence="4">Cell line</tissue>
    </source>
</reference>
<dbReference type="PROSITE" id="PS51450">
    <property type="entry name" value="LRR"/>
    <property type="match status" value="3"/>
</dbReference>
<proteinExistence type="predicted"/>
<dbReference type="SMART" id="SM00369">
    <property type="entry name" value="LRR_TYP"/>
    <property type="match status" value="8"/>
</dbReference>
<dbReference type="Proteomes" id="UP001652641">
    <property type="component" value="Chromosome 13"/>
</dbReference>
<dbReference type="Gene3D" id="3.80.10.10">
    <property type="entry name" value="Ribonuclease Inhibitor"/>
    <property type="match status" value="1"/>
</dbReference>
<dbReference type="InterPro" id="IPR050216">
    <property type="entry name" value="LRR_domain-containing"/>
</dbReference>